<evidence type="ECO:0000313" key="8">
    <source>
        <dbReference type="EMBL" id="WAL62554.1"/>
    </source>
</evidence>
<dbReference type="InterPro" id="IPR011033">
    <property type="entry name" value="PRC_barrel-like_sf"/>
</dbReference>
<dbReference type="Gene3D" id="2.40.30.60">
    <property type="entry name" value="RimM"/>
    <property type="match status" value="1"/>
</dbReference>
<comment type="subunit">
    <text evidence="5">Binds ribosomal protein uS19.</text>
</comment>
<dbReference type="SUPFAM" id="SSF50346">
    <property type="entry name" value="PRC-barrel domain"/>
    <property type="match status" value="1"/>
</dbReference>
<evidence type="ECO:0000313" key="9">
    <source>
        <dbReference type="Proteomes" id="UP001163152"/>
    </source>
</evidence>
<dbReference type="EMBL" id="CP113797">
    <property type="protein sequence ID" value="WAL62554.1"/>
    <property type="molecule type" value="Genomic_DNA"/>
</dbReference>
<organism evidence="8 9">
    <name type="scientific">Thermocoleostomius sinensis A174</name>
    <dbReference type="NCBI Taxonomy" id="2016057"/>
    <lineage>
        <taxon>Bacteria</taxon>
        <taxon>Bacillati</taxon>
        <taxon>Cyanobacteriota</taxon>
        <taxon>Cyanophyceae</taxon>
        <taxon>Oculatellales</taxon>
        <taxon>Oculatellaceae</taxon>
        <taxon>Thermocoleostomius</taxon>
    </lineage>
</organism>
<evidence type="ECO:0000259" key="6">
    <source>
        <dbReference type="Pfam" id="PF01782"/>
    </source>
</evidence>
<dbReference type="InterPro" id="IPR056792">
    <property type="entry name" value="PRC_RimM"/>
</dbReference>
<keyword evidence="3 5" id="KW-0698">rRNA processing</keyword>
<dbReference type="SUPFAM" id="SSF50447">
    <property type="entry name" value="Translation proteins"/>
    <property type="match status" value="1"/>
</dbReference>
<dbReference type="HAMAP" id="MF_00014">
    <property type="entry name" value="Ribosome_mat_RimM"/>
    <property type="match status" value="1"/>
</dbReference>
<dbReference type="Pfam" id="PF01782">
    <property type="entry name" value="RimM"/>
    <property type="match status" value="1"/>
</dbReference>
<dbReference type="Gene3D" id="2.30.30.240">
    <property type="entry name" value="PRC-barrel domain"/>
    <property type="match status" value="1"/>
</dbReference>
<keyword evidence="9" id="KW-1185">Reference proteome</keyword>
<dbReference type="InterPro" id="IPR002676">
    <property type="entry name" value="RimM_N"/>
</dbReference>
<dbReference type="Pfam" id="PF24986">
    <property type="entry name" value="PRC_RimM"/>
    <property type="match status" value="1"/>
</dbReference>
<comment type="domain">
    <text evidence="5">The PRC barrel domain binds ribosomal protein uS19.</text>
</comment>
<dbReference type="InterPro" id="IPR009000">
    <property type="entry name" value="Transl_B-barrel_sf"/>
</dbReference>
<keyword evidence="1 5" id="KW-0963">Cytoplasm</keyword>
<dbReference type="KEGG" id="tsin:OXH18_11340"/>
<evidence type="ECO:0000256" key="5">
    <source>
        <dbReference type="HAMAP-Rule" id="MF_00014"/>
    </source>
</evidence>
<evidence type="ECO:0000256" key="2">
    <source>
        <dbReference type="ARBA" id="ARBA00022517"/>
    </source>
</evidence>
<comment type="function">
    <text evidence="5">An accessory protein needed during the final step in the assembly of 30S ribosomal subunit, possibly for assembly of the head region. Essential for efficient processing of 16S rRNA. May be needed both before and after RbfA during the maturation of 16S rRNA. It has affinity for free ribosomal 30S subunits but not for 70S ribosomes.</text>
</comment>
<feature type="domain" description="RimM N-terminal" evidence="6">
    <location>
        <begin position="7"/>
        <end position="91"/>
    </location>
</feature>
<dbReference type="PANTHER" id="PTHR33692">
    <property type="entry name" value="RIBOSOME MATURATION FACTOR RIMM"/>
    <property type="match status" value="1"/>
</dbReference>
<sequence length="177" mass="19655">MSEWLEIGKIVGVQGVKGEVRIYPNTDFPERFEQSGTRWLLRPGKADPEPIDLLSGRYLPNKGLYVVSFAGITDRNQAEQLRDCRLLVPEADRPKLDEDEYHVLDLLNLTVFDQATQTSIGTVTDVIAAGNDLLEVKLHVANTSATVLIPFVKAIVPVVDLVQKRIEITPPPGLIEL</sequence>
<name>A0A9E9C9D6_9CYAN</name>
<gene>
    <name evidence="5 8" type="primary">rimM</name>
    <name evidence="8" type="ORF">OXH18_11340</name>
</gene>
<dbReference type="GO" id="GO:0006364">
    <property type="term" value="P:rRNA processing"/>
    <property type="evidence" value="ECO:0007669"/>
    <property type="project" value="UniProtKB-UniRule"/>
</dbReference>
<protein>
    <recommendedName>
        <fullName evidence="5">Ribosome maturation factor RimM</fullName>
    </recommendedName>
</protein>
<accession>A0A9E9C9D6</accession>
<evidence type="ECO:0000259" key="7">
    <source>
        <dbReference type="Pfam" id="PF24986"/>
    </source>
</evidence>
<evidence type="ECO:0000256" key="1">
    <source>
        <dbReference type="ARBA" id="ARBA00022490"/>
    </source>
</evidence>
<dbReference type="NCBIfam" id="TIGR02273">
    <property type="entry name" value="16S_RimM"/>
    <property type="match status" value="1"/>
</dbReference>
<dbReference type="Proteomes" id="UP001163152">
    <property type="component" value="Chromosome"/>
</dbReference>
<comment type="similarity">
    <text evidence="5">Belongs to the RimM family.</text>
</comment>
<dbReference type="PANTHER" id="PTHR33692:SF1">
    <property type="entry name" value="RIBOSOME MATURATION FACTOR RIMM"/>
    <property type="match status" value="1"/>
</dbReference>
<proteinExistence type="inferred from homology"/>
<dbReference type="AlphaFoldDB" id="A0A9E9C9D6"/>
<comment type="subcellular location">
    <subcellularLocation>
        <location evidence="5">Cytoplasm</location>
    </subcellularLocation>
</comment>
<dbReference type="GO" id="GO:0005737">
    <property type="term" value="C:cytoplasm"/>
    <property type="evidence" value="ECO:0007669"/>
    <property type="project" value="UniProtKB-SubCell"/>
</dbReference>
<keyword evidence="2 5" id="KW-0690">Ribosome biogenesis</keyword>
<dbReference type="GO" id="GO:0043022">
    <property type="term" value="F:ribosome binding"/>
    <property type="evidence" value="ECO:0007669"/>
    <property type="project" value="InterPro"/>
</dbReference>
<evidence type="ECO:0000256" key="3">
    <source>
        <dbReference type="ARBA" id="ARBA00022552"/>
    </source>
</evidence>
<dbReference type="InterPro" id="IPR036976">
    <property type="entry name" value="RimM_N_sf"/>
</dbReference>
<dbReference type="GO" id="GO:0005840">
    <property type="term" value="C:ribosome"/>
    <property type="evidence" value="ECO:0007669"/>
    <property type="project" value="InterPro"/>
</dbReference>
<evidence type="ECO:0000256" key="4">
    <source>
        <dbReference type="ARBA" id="ARBA00023186"/>
    </source>
</evidence>
<dbReference type="RefSeq" id="WP_268612894.1">
    <property type="nucleotide sequence ID" value="NZ_CP113797.1"/>
</dbReference>
<dbReference type="InterPro" id="IPR011961">
    <property type="entry name" value="RimM"/>
</dbReference>
<dbReference type="GO" id="GO:0042274">
    <property type="term" value="P:ribosomal small subunit biogenesis"/>
    <property type="evidence" value="ECO:0007669"/>
    <property type="project" value="UniProtKB-UniRule"/>
</dbReference>
<reference evidence="8" key="1">
    <citation type="submission" date="2022-12" db="EMBL/GenBank/DDBJ databases">
        <title>Polyphasic identification of a Novel Hot-Spring Cyanobacterium Ocullathermofonsia sinensis gen nov. sp. nov. and Genomic Insights on its Adaptations to the Thermal Habitat.</title>
        <authorList>
            <person name="Daroch M."/>
            <person name="Tang J."/>
            <person name="Jiang Y."/>
        </authorList>
    </citation>
    <scope>NUCLEOTIDE SEQUENCE</scope>
    <source>
        <strain evidence="8">PKUAC-SCTA174</strain>
    </source>
</reference>
<keyword evidence="4 5" id="KW-0143">Chaperone</keyword>
<feature type="domain" description="Ribosome maturation factor RimM PRC barrel" evidence="7">
    <location>
        <begin position="105"/>
        <end position="174"/>
    </location>
</feature>